<keyword evidence="3" id="KW-1185">Reference proteome</keyword>
<reference evidence="2 3" key="1">
    <citation type="journal article" name="Sci. Rep.">
        <title>Genome-scale phylogenetic analyses confirm Olpidium as the closest living zoosporic fungus to the non-flagellated, terrestrial fungi.</title>
        <authorList>
            <person name="Chang Y."/>
            <person name="Rochon D."/>
            <person name="Sekimoto S."/>
            <person name="Wang Y."/>
            <person name="Chovatia M."/>
            <person name="Sandor L."/>
            <person name="Salamov A."/>
            <person name="Grigoriev I.V."/>
            <person name="Stajich J.E."/>
            <person name="Spatafora J.W."/>
        </authorList>
    </citation>
    <scope>NUCLEOTIDE SEQUENCE [LARGE SCALE GENOMIC DNA]</scope>
    <source>
        <strain evidence="2">S191</strain>
    </source>
</reference>
<dbReference type="EMBL" id="JAEFCI010007770">
    <property type="protein sequence ID" value="KAG5458880.1"/>
    <property type="molecule type" value="Genomic_DNA"/>
</dbReference>
<protein>
    <submittedName>
        <fullName evidence="2">Uncharacterized protein</fullName>
    </submittedName>
</protein>
<organism evidence="2 3">
    <name type="scientific">Olpidium bornovanus</name>
    <dbReference type="NCBI Taxonomy" id="278681"/>
    <lineage>
        <taxon>Eukaryota</taxon>
        <taxon>Fungi</taxon>
        <taxon>Fungi incertae sedis</taxon>
        <taxon>Olpidiomycota</taxon>
        <taxon>Olpidiomycotina</taxon>
        <taxon>Olpidiomycetes</taxon>
        <taxon>Olpidiales</taxon>
        <taxon>Olpidiaceae</taxon>
        <taxon>Olpidium</taxon>
    </lineage>
</organism>
<evidence type="ECO:0000313" key="2">
    <source>
        <dbReference type="EMBL" id="KAG5458880.1"/>
    </source>
</evidence>
<evidence type="ECO:0000313" key="3">
    <source>
        <dbReference type="Proteomes" id="UP000673691"/>
    </source>
</evidence>
<dbReference type="AlphaFoldDB" id="A0A8H7ZTB6"/>
<name>A0A8H7ZTB6_9FUNG</name>
<comment type="caution">
    <text evidence="2">The sequence shown here is derived from an EMBL/GenBank/DDBJ whole genome shotgun (WGS) entry which is preliminary data.</text>
</comment>
<proteinExistence type="predicted"/>
<accession>A0A8H7ZTB6</accession>
<gene>
    <name evidence="2" type="ORF">BJ554DRAFT_816</name>
</gene>
<evidence type="ECO:0000256" key="1">
    <source>
        <dbReference type="SAM" id="MobiDB-lite"/>
    </source>
</evidence>
<feature type="region of interest" description="Disordered" evidence="1">
    <location>
        <begin position="16"/>
        <end position="42"/>
    </location>
</feature>
<sequence>MLDVLVLQPAAKMNGQPYRRRRAGAPLPAGARCDGARGNPKRARIRPGREVYLQEDNLLGFDEVRDPPFVVDAAPHVPQSGPLFAPAGYDREVQDAPVEFAGVDRDVALHDRKRPGM</sequence>
<dbReference type="Proteomes" id="UP000673691">
    <property type="component" value="Unassembled WGS sequence"/>
</dbReference>